<dbReference type="Pfam" id="PF03727">
    <property type="entry name" value="Hexokinase_2"/>
    <property type="match status" value="1"/>
</dbReference>
<dbReference type="InterPro" id="IPR022672">
    <property type="entry name" value="Hexokinase_N"/>
</dbReference>
<dbReference type="Pfam" id="PF00349">
    <property type="entry name" value="Hexokinase_1"/>
    <property type="match status" value="1"/>
</dbReference>
<dbReference type="GO" id="GO:0005739">
    <property type="term" value="C:mitochondrion"/>
    <property type="evidence" value="ECO:0007669"/>
    <property type="project" value="TreeGrafter"/>
</dbReference>
<comment type="similarity">
    <text evidence="1 6">Belongs to the hexokinase family.</text>
</comment>
<organism evidence="10 11">
    <name type="scientific">Umbelopsis vinacea</name>
    <dbReference type="NCBI Taxonomy" id="44442"/>
    <lineage>
        <taxon>Eukaryota</taxon>
        <taxon>Fungi</taxon>
        <taxon>Fungi incertae sedis</taxon>
        <taxon>Mucoromycota</taxon>
        <taxon>Mucoromycotina</taxon>
        <taxon>Umbelopsidomycetes</taxon>
        <taxon>Umbelopsidales</taxon>
        <taxon>Umbelopsidaceae</taxon>
        <taxon>Umbelopsis</taxon>
    </lineage>
</organism>
<evidence type="ECO:0000256" key="6">
    <source>
        <dbReference type="RuleBase" id="RU362007"/>
    </source>
</evidence>
<dbReference type="PANTHER" id="PTHR19443:SF24">
    <property type="entry name" value="PHOSPHOTRANSFERASE"/>
    <property type="match status" value="1"/>
</dbReference>
<dbReference type="GO" id="GO:0005536">
    <property type="term" value="F:D-glucose binding"/>
    <property type="evidence" value="ECO:0007669"/>
    <property type="project" value="InterPro"/>
</dbReference>
<feature type="domain" description="Hexokinase C-terminal" evidence="9">
    <location>
        <begin position="248"/>
        <end position="495"/>
    </location>
</feature>
<evidence type="ECO:0000259" key="9">
    <source>
        <dbReference type="Pfam" id="PF03727"/>
    </source>
</evidence>
<dbReference type="PANTHER" id="PTHR19443">
    <property type="entry name" value="HEXOKINASE"/>
    <property type="match status" value="1"/>
</dbReference>
<dbReference type="SUPFAM" id="SSF53067">
    <property type="entry name" value="Actin-like ATPase domain"/>
    <property type="match status" value="2"/>
</dbReference>
<dbReference type="GO" id="GO:0019158">
    <property type="term" value="F:mannokinase activity"/>
    <property type="evidence" value="ECO:0007669"/>
    <property type="project" value="TreeGrafter"/>
</dbReference>
<keyword evidence="11" id="KW-1185">Reference proteome</keyword>
<feature type="region of interest" description="Disordered" evidence="7">
    <location>
        <begin position="503"/>
        <end position="539"/>
    </location>
</feature>
<keyword evidence="2 6" id="KW-0808">Transferase</keyword>
<dbReference type="Proteomes" id="UP000612746">
    <property type="component" value="Unassembled WGS sequence"/>
</dbReference>
<comment type="caution">
    <text evidence="10">The sequence shown here is derived from an EMBL/GenBank/DDBJ whole genome shotgun (WGS) entry which is preliminary data.</text>
</comment>
<accession>A0A8H7UQ49</accession>
<evidence type="ECO:0000259" key="8">
    <source>
        <dbReference type="Pfam" id="PF00349"/>
    </source>
</evidence>
<dbReference type="OrthoDB" id="419537at2759"/>
<dbReference type="EC" id="2.7.1.-" evidence="6"/>
<evidence type="ECO:0000256" key="2">
    <source>
        <dbReference type="ARBA" id="ARBA00022679"/>
    </source>
</evidence>
<evidence type="ECO:0000256" key="7">
    <source>
        <dbReference type="SAM" id="MobiDB-lite"/>
    </source>
</evidence>
<keyword evidence="6" id="KW-0324">Glycolysis</keyword>
<protein>
    <recommendedName>
        <fullName evidence="6">Phosphotransferase</fullName>
        <ecNumber evidence="6">2.7.1.-</ecNumber>
    </recommendedName>
</protein>
<dbReference type="AlphaFoldDB" id="A0A8H7UQ49"/>
<evidence type="ECO:0000313" key="10">
    <source>
        <dbReference type="EMBL" id="KAG2187958.1"/>
    </source>
</evidence>
<sequence length="567" mass="62198">HNDPFPFTFAGGSVKNPATSSPSLLYTPLITRPFTMTTTMLDQLRSTFALSKDRLAPIVDGFNAETKHGLKTPSKGLATMIPSFVTALPTGNETGTYMALDLGGTNLRVSAVRLLGNGQVEVLEVKKIATNDLKNGPCDPFFDWMAEAVKELVTVKAKHLFKPAQVDGTETLSLGVCWSFPVDQTSFSQGTMLRMGKGFILNGYEGQDLAELFHRAFERKNVNVRVTALINDTVGTLVAAAYANPHTRIGFIFATGVNAAYPEKLSNIPKLSSEDVQKYGGDNPDAEMLINTEIDIFGNDSYLPLTKYDKELDANHSQPGFQPYEKMLSGAYLGEITRLVALDFIHEGHLFGGAIPKGWDTPWSFATAQMGTLERDTHPDRQTSIELLTKTFEFQQAPTVEDITTLTEICKIVATRAASLVAVAIASMIEQQDLHITNDKDIIIGMNGSTYEFYPYMEERIHRSLKEWFGTEVSDRIRFEIARDGGSIGGALIAMLCENSEASHASTPSANSDTTTIKEDDTKIASKDDQDVSEVKKDKKKKDLLFGCIPLHSIRAFLGQHSKGVEA</sequence>
<dbReference type="Gene3D" id="3.30.420.40">
    <property type="match status" value="1"/>
</dbReference>
<dbReference type="EMBL" id="JAEPRA010000002">
    <property type="protein sequence ID" value="KAG2187958.1"/>
    <property type="molecule type" value="Genomic_DNA"/>
</dbReference>
<proteinExistence type="inferred from homology"/>
<dbReference type="UniPathway" id="UPA00109">
    <property type="reaction ID" value="UER00180"/>
</dbReference>
<keyword evidence="3 6" id="KW-0547">Nucleotide-binding</keyword>
<dbReference type="GO" id="GO:0006006">
    <property type="term" value="P:glucose metabolic process"/>
    <property type="evidence" value="ECO:0007669"/>
    <property type="project" value="TreeGrafter"/>
</dbReference>
<name>A0A8H7UQ49_9FUNG</name>
<feature type="compositionally biased region" description="Basic and acidic residues" evidence="7">
    <location>
        <begin position="516"/>
        <end position="539"/>
    </location>
</feature>
<feature type="domain" description="Hexokinase N-terminal" evidence="8">
    <location>
        <begin position="41"/>
        <end position="242"/>
    </location>
</feature>
<feature type="non-terminal residue" evidence="10">
    <location>
        <position position="567"/>
    </location>
</feature>
<keyword evidence="5 6" id="KW-0067">ATP-binding</keyword>
<dbReference type="InterPro" id="IPR001312">
    <property type="entry name" value="Hexokinase"/>
</dbReference>
<evidence type="ECO:0000256" key="1">
    <source>
        <dbReference type="ARBA" id="ARBA00009225"/>
    </source>
</evidence>
<evidence type="ECO:0000313" key="11">
    <source>
        <dbReference type="Proteomes" id="UP000612746"/>
    </source>
</evidence>
<reference evidence="10" key="1">
    <citation type="submission" date="2020-12" db="EMBL/GenBank/DDBJ databases">
        <title>Metabolic potential, ecology and presence of endohyphal bacteria is reflected in genomic diversity of Mucoromycotina.</title>
        <authorList>
            <person name="Muszewska A."/>
            <person name="Okrasinska A."/>
            <person name="Steczkiewicz K."/>
            <person name="Drgas O."/>
            <person name="Orlowska M."/>
            <person name="Perlinska-Lenart U."/>
            <person name="Aleksandrzak-Piekarczyk T."/>
            <person name="Szatraj K."/>
            <person name="Zielenkiewicz U."/>
            <person name="Pilsyk S."/>
            <person name="Malc E."/>
            <person name="Mieczkowski P."/>
            <person name="Kruszewska J.S."/>
            <person name="Biernat P."/>
            <person name="Pawlowska J."/>
        </authorList>
    </citation>
    <scope>NUCLEOTIDE SEQUENCE</scope>
    <source>
        <strain evidence="10">WA0000051536</strain>
    </source>
</reference>
<keyword evidence="4 6" id="KW-0418">Kinase</keyword>
<evidence type="ECO:0000256" key="4">
    <source>
        <dbReference type="ARBA" id="ARBA00022777"/>
    </source>
</evidence>
<dbReference type="GO" id="GO:0005829">
    <property type="term" value="C:cytosol"/>
    <property type="evidence" value="ECO:0007669"/>
    <property type="project" value="TreeGrafter"/>
</dbReference>
<dbReference type="GO" id="GO:0001678">
    <property type="term" value="P:intracellular glucose homeostasis"/>
    <property type="evidence" value="ECO:0007669"/>
    <property type="project" value="InterPro"/>
</dbReference>
<dbReference type="InterPro" id="IPR022673">
    <property type="entry name" value="Hexokinase_C"/>
</dbReference>
<evidence type="ECO:0000256" key="3">
    <source>
        <dbReference type="ARBA" id="ARBA00022741"/>
    </source>
</evidence>
<feature type="compositionally biased region" description="Polar residues" evidence="7">
    <location>
        <begin position="503"/>
        <end position="512"/>
    </location>
</feature>
<dbReference type="Gene3D" id="3.40.367.20">
    <property type="match status" value="1"/>
</dbReference>
<dbReference type="GO" id="GO:0006096">
    <property type="term" value="P:glycolytic process"/>
    <property type="evidence" value="ECO:0007669"/>
    <property type="project" value="UniProtKB-UniPathway"/>
</dbReference>
<dbReference type="GO" id="GO:0004340">
    <property type="term" value="F:glucokinase activity"/>
    <property type="evidence" value="ECO:0007669"/>
    <property type="project" value="TreeGrafter"/>
</dbReference>
<dbReference type="GO" id="GO:0005524">
    <property type="term" value="F:ATP binding"/>
    <property type="evidence" value="ECO:0007669"/>
    <property type="project" value="UniProtKB-UniRule"/>
</dbReference>
<dbReference type="GO" id="GO:0006013">
    <property type="term" value="P:mannose metabolic process"/>
    <property type="evidence" value="ECO:0007669"/>
    <property type="project" value="TreeGrafter"/>
</dbReference>
<dbReference type="PRINTS" id="PR00475">
    <property type="entry name" value="HEXOKINASE"/>
</dbReference>
<gene>
    <name evidence="10" type="ORF">INT44_000708</name>
</gene>
<dbReference type="InterPro" id="IPR043129">
    <property type="entry name" value="ATPase_NBD"/>
</dbReference>
<dbReference type="GO" id="GO:0008865">
    <property type="term" value="F:fructokinase activity"/>
    <property type="evidence" value="ECO:0007669"/>
    <property type="project" value="TreeGrafter"/>
</dbReference>
<dbReference type="PROSITE" id="PS51748">
    <property type="entry name" value="HEXOKINASE_2"/>
    <property type="match status" value="1"/>
</dbReference>
<evidence type="ECO:0000256" key="5">
    <source>
        <dbReference type="ARBA" id="ARBA00022840"/>
    </source>
</evidence>